<sequence length="419" mass="48940">IVTQIRKLPRELIDSKITGEYAEFHVPTNVSDAARIIQAAQVCYSEKSIESKLCRLVLYKDLFNLDLTRINDFSRAVQEEIPKREFSLTCCFSVEISEFWSKCETKKINTVTFLEGICVYKHLGIIEDSRGVPTIKSFEATYCTRFNARNLFQAIKKNLISLLNYHIDFDYVVRAVLVKNKIHIRLRCKERLSFPRKELGRCLHRVENNNKTYPSLIKNFLKIKYGLEEEIRNVFWGAEGMCQHSNQSRKTIDHLATRCEKMFSHDYKDDIRSGTISRNSDNEYAEIRVDTRIKTDVKIRCNGPDIFILDKRQNRITLIDVGITTQDSIRIMIPYVIIRDGVVTKYHKTYVMRLKQEDCIINCYFRAEMHKQPTPPLKIVDNEEDDLKSENSKHILPLILHSMTTAKEPKTNTNEVLEL</sequence>
<dbReference type="Proteomes" id="UP000292282">
    <property type="component" value="Unassembled WGS sequence"/>
</dbReference>
<feature type="non-terminal residue" evidence="1">
    <location>
        <position position="1"/>
    </location>
</feature>
<proteinExistence type="predicted"/>
<evidence type="ECO:0000313" key="1">
    <source>
        <dbReference type="EMBL" id="TBU10821.1"/>
    </source>
</evidence>
<name>A0A4Q9LSV9_9MICR</name>
<dbReference type="VEuPathDB" id="MicrosporidiaDB:CWI38_1530p0010"/>
<protein>
    <submittedName>
        <fullName evidence="1">Uncharacterized protein</fullName>
    </submittedName>
</protein>
<accession>A0A4Q9LSV9</accession>
<comment type="caution">
    <text evidence="1">The sequence shown here is derived from an EMBL/GenBank/DDBJ whole genome shotgun (WGS) entry which is preliminary data.</text>
</comment>
<gene>
    <name evidence="1" type="ORF">CWI38_1530p0010</name>
</gene>
<evidence type="ECO:0000313" key="2">
    <source>
        <dbReference type="Proteomes" id="UP000292282"/>
    </source>
</evidence>
<dbReference type="AlphaFoldDB" id="A0A4Q9LSV9"/>
<organism evidence="1 2">
    <name type="scientific">Hamiltosporidium tvaerminnensis</name>
    <dbReference type="NCBI Taxonomy" id="1176355"/>
    <lineage>
        <taxon>Eukaryota</taxon>
        <taxon>Fungi</taxon>
        <taxon>Fungi incertae sedis</taxon>
        <taxon>Microsporidia</taxon>
        <taxon>Dubosqiidae</taxon>
        <taxon>Hamiltosporidium</taxon>
    </lineage>
</organism>
<dbReference type="EMBL" id="PITK01001530">
    <property type="protein sequence ID" value="TBU10821.1"/>
    <property type="molecule type" value="Genomic_DNA"/>
</dbReference>
<reference evidence="1 2" key="1">
    <citation type="submission" date="2017-12" db="EMBL/GenBank/DDBJ databases">
        <authorList>
            <person name="Pombert J.-F."/>
            <person name="Haag K.L."/>
            <person name="Ebert D."/>
        </authorList>
    </citation>
    <scope>NUCLEOTIDE SEQUENCE [LARGE SCALE GENOMIC DNA]</scope>
    <source>
        <strain evidence="1">IL-G-3</strain>
    </source>
</reference>
<keyword evidence="2" id="KW-1185">Reference proteome</keyword>